<gene>
    <name evidence="1" type="ORF">FHW36_102558</name>
</gene>
<proteinExistence type="predicted"/>
<dbReference type="EMBL" id="VIWO01000002">
    <property type="protein sequence ID" value="TWF42797.1"/>
    <property type="molecule type" value="Genomic_DNA"/>
</dbReference>
<keyword evidence="2" id="KW-1185">Reference proteome</keyword>
<dbReference type="AlphaFoldDB" id="A0A561PXG3"/>
<sequence>MIFNAMELPEVKGYFAPTTSPDRKIATITEGLTVDYKQLETWLKKASKSL</sequence>
<organism evidence="1 2">
    <name type="scientific">Chitinophaga polysaccharea</name>
    <dbReference type="NCBI Taxonomy" id="1293035"/>
    <lineage>
        <taxon>Bacteria</taxon>
        <taxon>Pseudomonadati</taxon>
        <taxon>Bacteroidota</taxon>
        <taxon>Chitinophagia</taxon>
        <taxon>Chitinophagales</taxon>
        <taxon>Chitinophagaceae</taxon>
        <taxon>Chitinophaga</taxon>
    </lineage>
</organism>
<evidence type="ECO:0000313" key="1">
    <source>
        <dbReference type="EMBL" id="TWF42797.1"/>
    </source>
</evidence>
<evidence type="ECO:0000313" key="2">
    <source>
        <dbReference type="Proteomes" id="UP000320811"/>
    </source>
</evidence>
<reference evidence="1 2" key="1">
    <citation type="submission" date="2019-06" db="EMBL/GenBank/DDBJ databases">
        <title>Sorghum-associated microbial communities from plants grown in Nebraska, USA.</title>
        <authorList>
            <person name="Schachtman D."/>
        </authorList>
    </citation>
    <scope>NUCLEOTIDE SEQUENCE [LARGE SCALE GENOMIC DNA]</scope>
    <source>
        <strain evidence="1 2">1209</strain>
    </source>
</reference>
<comment type="caution">
    <text evidence="1">The sequence shown here is derived from an EMBL/GenBank/DDBJ whole genome shotgun (WGS) entry which is preliminary data.</text>
</comment>
<dbReference type="RefSeq" id="WP_222429040.1">
    <property type="nucleotide sequence ID" value="NZ_VIWO01000002.1"/>
</dbReference>
<dbReference type="Proteomes" id="UP000320811">
    <property type="component" value="Unassembled WGS sequence"/>
</dbReference>
<name>A0A561PXG3_9BACT</name>
<accession>A0A561PXG3</accession>
<protein>
    <submittedName>
        <fullName evidence="1">Uncharacterized protein</fullName>
    </submittedName>
</protein>